<accession>A0A7S3H3G6</accession>
<gene>
    <name evidence="4" type="ORF">SELO1098_LOCUS13039</name>
</gene>
<dbReference type="Pfam" id="PF13868">
    <property type="entry name" value="TPH"/>
    <property type="match status" value="1"/>
</dbReference>
<dbReference type="PANTHER" id="PTHR28663">
    <property type="entry name" value="COILED-COIL DOMAIN-CONTAINING PROTEIN 173"/>
    <property type="match status" value="1"/>
</dbReference>
<evidence type="ECO:0000256" key="1">
    <source>
        <dbReference type="ARBA" id="ARBA00023054"/>
    </source>
</evidence>
<dbReference type="EMBL" id="HBIC01026235">
    <property type="protein sequence ID" value="CAE0284198.1"/>
    <property type="molecule type" value="Transcribed_RNA"/>
</dbReference>
<dbReference type="InterPro" id="IPR043597">
    <property type="entry name" value="TPH_dom"/>
</dbReference>
<evidence type="ECO:0000259" key="3">
    <source>
        <dbReference type="Pfam" id="PF13868"/>
    </source>
</evidence>
<name>A0A7S3H3G6_9STRA</name>
<reference evidence="4" key="1">
    <citation type="submission" date="2021-01" db="EMBL/GenBank/DDBJ databases">
        <authorList>
            <person name="Corre E."/>
            <person name="Pelletier E."/>
            <person name="Niang G."/>
            <person name="Scheremetjew M."/>
            <person name="Finn R."/>
            <person name="Kale V."/>
            <person name="Holt S."/>
            <person name="Cochrane G."/>
            <person name="Meng A."/>
            <person name="Brown T."/>
            <person name="Cohen L."/>
        </authorList>
    </citation>
    <scope>NUCLEOTIDE SEQUENCE</scope>
    <source>
        <strain evidence="4">CCAP 955/1</strain>
    </source>
</reference>
<dbReference type="PANTHER" id="PTHR28663:SF1">
    <property type="entry name" value="CILIA- AND FLAGELLA- ASSOCIATED PROTEIN 210"/>
    <property type="match status" value="1"/>
</dbReference>
<feature type="domain" description="Trichohyalin-plectin-homology" evidence="3">
    <location>
        <begin position="108"/>
        <end position="429"/>
    </location>
</feature>
<dbReference type="InterPro" id="IPR039986">
    <property type="entry name" value="CFAP210"/>
</dbReference>
<evidence type="ECO:0000256" key="2">
    <source>
        <dbReference type="SAM" id="Coils"/>
    </source>
</evidence>
<dbReference type="AlphaFoldDB" id="A0A7S3H3G6"/>
<organism evidence="4">
    <name type="scientific">Spumella elongata</name>
    <dbReference type="NCBI Taxonomy" id="89044"/>
    <lineage>
        <taxon>Eukaryota</taxon>
        <taxon>Sar</taxon>
        <taxon>Stramenopiles</taxon>
        <taxon>Ochrophyta</taxon>
        <taxon>Chrysophyceae</taxon>
        <taxon>Chromulinales</taxon>
        <taxon>Chromulinaceae</taxon>
        <taxon>Spumella</taxon>
    </lineage>
</organism>
<feature type="coiled-coil region" evidence="2">
    <location>
        <begin position="60"/>
        <end position="98"/>
    </location>
</feature>
<keyword evidence="1 2" id="KW-0175">Coiled coil</keyword>
<sequence length="488" mass="56724">MLPGLAKRNHATMSNIMSRAELERIKASVLPSIENNSKLERKKALKAKSDERLKNWPNTLEALRLKKESFIKDREAEEEAKRQEIDREEAEIRRLARLDAMKKANDLIYAQTDKMKLLKSQKLYADVIHTRYGQINHKHKVKEHDREIDKDYHEKTIAEVARLKALEEEKVEKTRKLVGEIKIARFEQLDDVRRRKEEQERLERENGIAMKEKAIASLAAEMKEIEAKKKIAAANNMRMLKANSDLKSIREQLIAEEKAAEAERDAQVEGIEARKAALKRLEKERFEKSQVARQRMIDAAVEQLAKRSSADNALLDRQVQDLKDKEDKKFSDKAARLEAEYAETVASRTAQVEAKRAFLEKQKREDDILAAKWKKENEDAIQAEKDKVRRAREATIACKELQRQEAEKVHRQHLEDRQREIEQTRFLQSIDVSDESRFVELCQAEIERNIKLGKPVYTLLKALEYSAPKLLPAKTIPIDRNNVKGNKD</sequence>
<proteinExistence type="predicted"/>
<protein>
    <recommendedName>
        <fullName evidence="3">Trichohyalin-plectin-homology domain-containing protein</fullName>
    </recommendedName>
</protein>
<evidence type="ECO:0000313" key="4">
    <source>
        <dbReference type="EMBL" id="CAE0284198.1"/>
    </source>
</evidence>
<feature type="coiled-coil region" evidence="2">
    <location>
        <begin position="208"/>
        <end position="266"/>
    </location>
</feature>